<keyword evidence="1" id="KW-0732">Signal</keyword>
<dbReference type="eggNOG" id="COG2304">
    <property type="taxonomic scope" value="Bacteria"/>
</dbReference>
<protein>
    <recommendedName>
        <fullName evidence="2">Ice-binding protein C-terminal domain-containing protein</fullName>
    </recommendedName>
</protein>
<dbReference type="PATRIC" id="fig|1288826.3.peg.2491"/>
<gene>
    <name evidence="3" type="ORF">MSNKSG1_12572</name>
</gene>
<feature type="chain" id="PRO_5004080967" description="Ice-binding protein C-terminal domain-containing protein" evidence="1">
    <location>
        <begin position="25"/>
        <end position="299"/>
    </location>
</feature>
<dbReference type="SUPFAM" id="SSF53300">
    <property type="entry name" value="vWA-like"/>
    <property type="match status" value="1"/>
</dbReference>
<dbReference type="Gene3D" id="3.40.50.410">
    <property type="entry name" value="von Willebrand factor, type A domain"/>
    <property type="match status" value="1"/>
</dbReference>
<dbReference type="EMBL" id="APAT01000018">
    <property type="protein sequence ID" value="EMP55104.1"/>
    <property type="molecule type" value="Genomic_DNA"/>
</dbReference>
<dbReference type="STRING" id="1288826.MSNKSG1_12572"/>
<reference evidence="3 4" key="1">
    <citation type="journal article" date="2013" name="Genome Announc.">
        <title>Genome Sequence of Hydrothermal Arsenic-Respiring Bacterium Marinobacter santoriniensis NKSG1T.</title>
        <authorList>
            <person name="Handley K.M."/>
            <person name="Upton M."/>
            <person name="Beatson S.A."/>
            <person name="Hery M."/>
            <person name="Lloyd J.R."/>
        </authorList>
    </citation>
    <scope>NUCLEOTIDE SEQUENCE [LARGE SCALE GENOMIC DNA]</scope>
    <source>
        <strain evidence="3 4">NKSG1</strain>
    </source>
</reference>
<dbReference type="InterPro" id="IPR013424">
    <property type="entry name" value="Ice-binding_C"/>
</dbReference>
<dbReference type="OrthoDB" id="6332498at2"/>
<dbReference type="Pfam" id="PF07589">
    <property type="entry name" value="PEP-CTERM"/>
    <property type="match status" value="1"/>
</dbReference>
<comment type="caution">
    <text evidence="3">The sequence shown here is derived from an EMBL/GenBank/DDBJ whole genome shotgun (WGS) entry which is preliminary data.</text>
</comment>
<dbReference type="AlphaFoldDB" id="M7CPK5"/>
<sequence>MNKRWMSGAAGVAAAVLMSSPAVAVPTTADVVFLVDESGSMSGEHSWLGNMITGLESGLTAQGVGTSDANRYSLIGFGGSGSHYPPNPHDMDAGTTGVQEWGSATEFSTATGTLTTGGGTEDGWNAIDWALNNLSYRSGAAVNFILVTDEDRDNTNGALNKTGLLSGLSRLNALLNVVVDNSFGCGAPSGAIGVDSAKNGFEADGSGGYTECEGLGVIGSGYGTTESDYVDLALQSGGAGWDLGILRSGGDNATSFTKAFVDIKVQEITEQPPVSVPEPGTLALLGLGLTGLAFRRKKS</sequence>
<accession>M7CPK5</accession>
<dbReference type="NCBIfam" id="TIGR02595">
    <property type="entry name" value="PEP_CTERM"/>
    <property type="match status" value="1"/>
</dbReference>
<feature type="domain" description="Ice-binding protein C-terminal" evidence="2">
    <location>
        <begin position="275"/>
        <end position="297"/>
    </location>
</feature>
<name>M7CPK5_9GAMM</name>
<dbReference type="Proteomes" id="UP000011960">
    <property type="component" value="Unassembled WGS sequence"/>
</dbReference>
<keyword evidence="4" id="KW-1185">Reference proteome</keyword>
<evidence type="ECO:0000313" key="4">
    <source>
        <dbReference type="Proteomes" id="UP000011960"/>
    </source>
</evidence>
<dbReference type="InterPro" id="IPR036465">
    <property type="entry name" value="vWFA_dom_sf"/>
</dbReference>
<proteinExistence type="predicted"/>
<dbReference type="RefSeq" id="WP_008939647.1">
    <property type="nucleotide sequence ID" value="NZ_APAT01000018.1"/>
</dbReference>
<evidence type="ECO:0000259" key="2">
    <source>
        <dbReference type="Pfam" id="PF07589"/>
    </source>
</evidence>
<evidence type="ECO:0000313" key="3">
    <source>
        <dbReference type="EMBL" id="EMP55104.1"/>
    </source>
</evidence>
<organism evidence="3 4">
    <name type="scientific">Marinobacter santoriniensis NKSG1</name>
    <dbReference type="NCBI Taxonomy" id="1288826"/>
    <lineage>
        <taxon>Bacteria</taxon>
        <taxon>Pseudomonadati</taxon>
        <taxon>Pseudomonadota</taxon>
        <taxon>Gammaproteobacteria</taxon>
        <taxon>Pseudomonadales</taxon>
        <taxon>Marinobacteraceae</taxon>
        <taxon>Marinobacter</taxon>
    </lineage>
</organism>
<evidence type="ECO:0000256" key="1">
    <source>
        <dbReference type="SAM" id="SignalP"/>
    </source>
</evidence>
<feature type="signal peptide" evidence="1">
    <location>
        <begin position="1"/>
        <end position="24"/>
    </location>
</feature>